<reference evidence="2" key="1">
    <citation type="journal article" date="2007" name="Plant Cell">
        <title>Dothideomycete-plant interactions illuminated by genome sequencing and EST analysis of the wheat pathogen Stagonospora nodorum.</title>
        <authorList>
            <person name="Hane J.K."/>
            <person name="Lowe R.G."/>
            <person name="Solomon P.S."/>
            <person name="Tan K.C."/>
            <person name="Schoch C.L."/>
            <person name="Spatafora J.W."/>
            <person name="Crous P.W."/>
            <person name="Kodira C."/>
            <person name="Birren B.W."/>
            <person name="Galagan J.E."/>
            <person name="Torriani S.F."/>
            <person name="McDonald B.A."/>
            <person name="Oliver R.P."/>
        </authorList>
    </citation>
    <scope>NUCLEOTIDE SEQUENCE [LARGE SCALE GENOMIC DNA]</scope>
    <source>
        <strain evidence="2">SN15 / ATCC MYA-4574 / FGSC 10173</strain>
    </source>
</reference>
<protein>
    <submittedName>
        <fullName evidence="1">Uncharacterized protein</fullName>
    </submittedName>
</protein>
<evidence type="ECO:0000313" key="2">
    <source>
        <dbReference type="Proteomes" id="UP000001055"/>
    </source>
</evidence>
<dbReference type="AlphaFoldDB" id="Q0UT18"/>
<dbReference type="EMBL" id="CH445331">
    <property type="protein sequence ID" value="EAT87487.1"/>
    <property type="molecule type" value="Genomic_DNA"/>
</dbReference>
<dbReference type="HOGENOM" id="CLU_3377321_0_0_1"/>
<proteinExistence type="predicted"/>
<sequence length="34" mass="4169">MAVDECRDPRWLSWWEANAPKKEKHVQTHTRNFT</sequence>
<accession>Q0UT18</accession>
<dbReference type="RefSeq" id="XP_001795507.1">
    <property type="nucleotide sequence ID" value="XM_001795455.1"/>
</dbReference>
<organism evidence="1 2">
    <name type="scientific">Phaeosphaeria nodorum (strain SN15 / ATCC MYA-4574 / FGSC 10173)</name>
    <name type="common">Glume blotch fungus</name>
    <name type="synonym">Parastagonospora nodorum</name>
    <dbReference type="NCBI Taxonomy" id="321614"/>
    <lineage>
        <taxon>Eukaryota</taxon>
        <taxon>Fungi</taxon>
        <taxon>Dikarya</taxon>
        <taxon>Ascomycota</taxon>
        <taxon>Pezizomycotina</taxon>
        <taxon>Dothideomycetes</taxon>
        <taxon>Pleosporomycetidae</taxon>
        <taxon>Pleosporales</taxon>
        <taxon>Pleosporineae</taxon>
        <taxon>Phaeosphaeriaceae</taxon>
        <taxon>Parastagonospora</taxon>
    </lineage>
</organism>
<evidence type="ECO:0000313" key="1">
    <source>
        <dbReference type="EMBL" id="EAT87487.1"/>
    </source>
</evidence>
<dbReference type="GeneID" id="5972382"/>
<gene>
    <name evidence="1" type="ORF">SNOG_05096</name>
</gene>
<dbReference type="KEGG" id="pno:SNOG_05096"/>
<dbReference type="Proteomes" id="UP000001055">
    <property type="component" value="Unassembled WGS sequence"/>
</dbReference>
<dbReference type="InParanoid" id="Q0UT18"/>
<name>Q0UT18_PHANO</name>